<evidence type="ECO:0000313" key="2">
    <source>
        <dbReference type="Proteomes" id="UP000024404"/>
    </source>
</evidence>
<dbReference type="EMBL" id="CMVM020000079">
    <property type="status" value="NOT_ANNOTATED_CDS"/>
    <property type="molecule type" value="Genomic_DNA"/>
</dbReference>
<dbReference type="AlphaFoldDB" id="A0A8R1TRS6"/>
<reference evidence="2" key="1">
    <citation type="submission" date="2013-10" db="EMBL/GenBank/DDBJ databases">
        <title>Genome sequencing of Onchocerca volvulus.</title>
        <authorList>
            <person name="Cotton J."/>
            <person name="Tsai J."/>
            <person name="Stanley E."/>
            <person name="Tracey A."/>
            <person name="Holroyd N."/>
            <person name="Lustigman S."/>
            <person name="Berriman M."/>
        </authorList>
    </citation>
    <scope>NUCLEOTIDE SEQUENCE</scope>
</reference>
<keyword evidence="2" id="KW-1185">Reference proteome</keyword>
<dbReference type="EnsemblMetazoa" id="OVOC3138.1">
    <property type="protein sequence ID" value="OVOC3138.1"/>
    <property type="gene ID" value="WBGene00239947"/>
</dbReference>
<dbReference type="Proteomes" id="UP000024404">
    <property type="component" value="Unassembled WGS sequence"/>
</dbReference>
<proteinExistence type="predicted"/>
<reference evidence="1" key="2">
    <citation type="submission" date="2022-06" db="UniProtKB">
        <authorList>
            <consortium name="EnsemblMetazoa"/>
        </authorList>
    </citation>
    <scope>IDENTIFICATION</scope>
</reference>
<organism evidence="1 2">
    <name type="scientific">Onchocerca volvulus</name>
    <dbReference type="NCBI Taxonomy" id="6282"/>
    <lineage>
        <taxon>Eukaryota</taxon>
        <taxon>Metazoa</taxon>
        <taxon>Ecdysozoa</taxon>
        <taxon>Nematoda</taxon>
        <taxon>Chromadorea</taxon>
        <taxon>Rhabditida</taxon>
        <taxon>Spirurina</taxon>
        <taxon>Spiruromorpha</taxon>
        <taxon>Filarioidea</taxon>
        <taxon>Onchocercidae</taxon>
        <taxon>Onchocerca</taxon>
    </lineage>
</organism>
<protein>
    <submittedName>
        <fullName evidence="1">Uncharacterized protein</fullName>
    </submittedName>
</protein>
<accession>A0A8R1TRS6</accession>
<evidence type="ECO:0000313" key="1">
    <source>
        <dbReference type="EnsemblMetazoa" id="OVOC3138.1"/>
    </source>
</evidence>
<name>A0A8R1TRS6_ONCVO</name>
<sequence length="59" mass="6765">MAVFWKAAWHLSDKNIWHPYKLTDLNVITEFIAENNLGEFELYGQLSPAISISMLGVKL</sequence>